<evidence type="ECO:0008006" key="4">
    <source>
        <dbReference type="Google" id="ProtNLM"/>
    </source>
</evidence>
<evidence type="ECO:0000313" key="2">
    <source>
        <dbReference type="EMBL" id="CAH3174228.1"/>
    </source>
</evidence>
<dbReference type="InterPro" id="IPR004244">
    <property type="entry name" value="Transposase_22"/>
</dbReference>
<comment type="caution">
    <text evidence="2">The sequence shown here is derived from an EMBL/GenBank/DDBJ whole genome shotgun (WGS) entry which is preliminary data.</text>
</comment>
<name>A0ABN8R4B3_9CNID</name>
<reference evidence="2 3" key="1">
    <citation type="submission" date="2022-05" db="EMBL/GenBank/DDBJ databases">
        <authorList>
            <consortium name="Genoscope - CEA"/>
            <person name="William W."/>
        </authorList>
    </citation>
    <scope>NUCLEOTIDE SEQUENCE [LARGE SCALE GENOMIC DNA]</scope>
</reference>
<dbReference type="Gene3D" id="3.30.70.1820">
    <property type="entry name" value="L1 transposable element, RRM domain"/>
    <property type="match status" value="1"/>
</dbReference>
<keyword evidence="1" id="KW-0175">Coiled coil</keyword>
<evidence type="ECO:0000313" key="3">
    <source>
        <dbReference type="Proteomes" id="UP001159405"/>
    </source>
</evidence>
<dbReference type="EMBL" id="CALNXK010000189">
    <property type="protein sequence ID" value="CAH3174228.1"/>
    <property type="molecule type" value="Genomic_DNA"/>
</dbReference>
<keyword evidence="3" id="KW-1185">Reference proteome</keyword>
<proteinExistence type="predicted"/>
<accession>A0ABN8R4B3</accession>
<dbReference type="PANTHER" id="PTHR11505">
    <property type="entry name" value="L1 TRANSPOSABLE ELEMENT-RELATED"/>
    <property type="match status" value="1"/>
</dbReference>
<protein>
    <recommendedName>
        <fullName evidence="4">L1 transposable element RRM domain-containing protein</fullName>
    </recommendedName>
</protein>
<evidence type="ECO:0000256" key="1">
    <source>
        <dbReference type="SAM" id="Coils"/>
    </source>
</evidence>
<organism evidence="2 3">
    <name type="scientific">Porites lobata</name>
    <dbReference type="NCBI Taxonomy" id="104759"/>
    <lineage>
        <taxon>Eukaryota</taxon>
        <taxon>Metazoa</taxon>
        <taxon>Cnidaria</taxon>
        <taxon>Anthozoa</taxon>
        <taxon>Hexacorallia</taxon>
        <taxon>Scleractinia</taxon>
        <taxon>Fungiina</taxon>
        <taxon>Poritidae</taxon>
        <taxon>Porites</taxon>
    </lineage>
</organism>
<gene>
    <name evidence="2" type="ORF">PLOB_00014734</name>
</gene>
<dbReference type="Proteomes" id="UP001159405">
    <property type="component" value="Unassembled WGS sequence"/>
</dbReference>
<feature type="coiled-coil region" evidence="1">
    <location>
        <begin position="16"/>
        <end position="92"/>
    </location>
</feature>
<sequence>MERNFAKLHEELCGLRQEMKDEIDMLKSNIKGVEKSVDEIWATIEDMKEATKALKDSKTVQEDEMQELRALLTKTKAELKEERDKVTELEDYTRRENLKLHNIPESEEEGVNHSPKQVILSILQKELQMDTAQIRFHAVHRIGKRKGNKHRPIIARFVCREDRDQVFARKKGIKESTRFKDAYITADYPKAIQGERRKLIKAMFKAKEQGSEAKVVGRYLYIGELKYDVTNIPEDFK</sequence>